<comment type="caution">
    <text evidence="2">The sequence shown here is derived from an EMBL/GenBank/DDBJ whole genome shotgun (WGS) entry which is preliminary data.</text>
</comment>
<dbReference type="AlphaFoldDB" id="A0AAE0IEP7"/>
<feature type="compositionally biased region" description="Acidic residues" evidence="1">
    <location>
        <begin position="231"/>
        <end position="246"/>
    </location>
</feature>
<evidence type="ECO:0000313" key="2">
    <source>
        <dbReference type="EMBL" id="KAK3323833.1"/>
    </source>
</evidence>
<feature type="compositionally biased region" description="Low complexity" evidence="1">
    <location>
        <begin position="1"/>
        <end position="13"/>
    </location>
</feature>
<dbReference type="EMBL" id="JAUEPO010000004">
    <property type="protein sequence ID" value="KAK3323833.1"/>
    <property type="molecule type" value="Genomic_DNA"/>
</dbReference>
<name>A0AAE0IEP7_9PEZI</name>
<organism evidence="2 3">
    <name type="scientific">Cercophora scortea</name>
    <dbReference type="NCBI Taxonomy" id="314031"/>
    <lineage>
        <taxon>Eukaryota</taxon>
        <taxon>Fungi</taxon>
        <taxon>Dikarya</taxon>
        <taxon>Ascomycota</taxon>
        <taxon>Pezizomycotina</taxon>
        <taxon>Sordariomycetes</taxon>
        <taxon>Sordariomycetidae</taxon>
        <taxon>Sordariales</taxon>
        <taxon>Lasiosphaeriaceae</taxon>
        <taxon>Cercophora</taxon>
    </lineage>
</organism>
<protein>
    <submittedName>
        <fullName evidence="2">Uncharacterized protein</fullName>
    </submittedName>
</protein>
<reference evidence="2" key="1">
    <citation type="journal article" date="2023" name="Mol. Phylogenet. Evol.">
        <title>Genome-scale phylogeny and comparative genomics of the fungal order Sordariales.</title>
        <authorList>
            <person name="Hensen N."/>
            <person name="Bonometti L."/>
            <person name="Westerberg I."/>
            <person name="Brannstrom I.O."/>
            <person name="Guillou S."/>
            <person name="Cros-Aarteil S."/>
            <person name="Calhoun S."/>
            <person name="Haridas S."/>
            <person name="Kuo A."/>
            <person name="Mondo S."/>
            <person name="Pangilinan J."/>
            <person name="Riley R."/>
            <person name="LaButti K."/>
            <person name="Andreopoulos B."/>
            <person name="Lipzen A."/>
            <person name="Chen C."/>
            <person name="Yan M."/>
            <person name="Daum C."/>
            <person name="Ng V."/>
            <person name="Clum A."/>
            <person name="Steindorff A."/>
            <person name="Ohm R.A."/>
            <person name="Martin F."/>
            <person name="Silar P."/>
            <person name="Natvig D.O."/>
            <person name="Lalanne C."/>
            <person name="Gautier V."/>
            <person name="Ament-Velasquez S.L."/>
            <person name="Kruys A."/>
            <person name="Hutchinson M.I."/>
            <person name="Powell A.J."/>
            <person name="Barry K."/>
            <person name="Miller A.N."/>
            <person name="Grigoriev I.V."/>
            <person name="Debuchy R."/>
            <person name="Gladieux P."/>
            <person name="Hiltunen Thoren M."/>
            <person name="Johannesson H."/>
        </authorList>
    </citation>
    <scope>NUCLEOTIDE SEQUENCE</scope>
    <source>
        <strain evidence="2">SMH4131-1</strain>
    </source>
</reference>
<evidence type="ECO:0000256" key="1">
    <source>
        <dbReference type="SAM" id="MobiDB-lite"/>
    </source>
</evidence>
<feature type="region of interest" description="Disordered" evidence="1">
    <location>
        <begin position="169"/>
        <end position="246"/>
    </location>
</feature>
<feature type="compositionally biased region" description="Acidic residues" evidence="1">
    <location>
        <begin position="203"/>
        <end position="212"/>
    </location>
</feature>
<keyword evidence="3" id="KW-1185">Reference proteome</keyword>
<reference evidence="2" key="2">
    <citation type="submission" date="2023-06" db="EMBL/GenBank/DDBJ databases">
        <authorList>
            <consortium name="Lawrence Berkeley National Laboratory"/>
            <person name="Haridas S."/>
            <person name="Hensen N."/>
            <person name="Bonometti L."/>
            <person name="Westerberg I."/>
            <person name="Brannstrom I.O."/>
            <person name="Guillou S."/>
            <person name="Cros-Aarteil S."/>
            <person name="Calhoun S."/>
            <person name="Kuo A."/>
            <person name="Mondo S."/>
            <person name="Pangilinan J."/>
            <person name="Riley R."/>
            <person name="Labutti K."/>
            <person name="Andreopoulos B."/>
            <person name="Lipzen A."/>
            <person name="Chen C."/>
            <person name="Yanf M."/>
            <person name="Daum C."/>
            <person name="Ng V."/>
            <person name="Clum A."/>
            <person name="Steindorff A."/>
            <person name="Ohm R."/>
            <person name="Martin F."/>
            <person name="Silar P."/>
            <person name="Natvig D."/>
            <person name="Lalanne C."/>
            <person name="Gautier V."/>
            <person name="Ament-Velasquez S.L."/>
            <person name="Kruys A."/>
            <person name="Hutchinson M.I."/>
            <person name="Powell A.J."/>
            <person name="Barry K."/>
            <person name="Miller A.N."/>
            <person name="Grigoriev I.V."/>
            <person name="Debuchy R."/>
            <person name="Gladieux P."/>
            <person name="Thoren M.H."/>
            <person name="Johannesson H."/>
        </authorList>
    </citation>
    <scope>NUCLEOTIDE SEQUENCE</scope>
    <source>
        <strain evidence="2">SMH4131-1</strain>
    </source>
</reference>
<dbReference type="Proteomes" id="UP001286456">
    <property type="component" value="Unassembled WGS sequence"/>
</dbReference>
<feature type="compositionally biased region" description="Basic and acidic residues" evidence="1">
    <location>
        <begin position="213"/>
        <end position="230"/>
    </location>
</feature>
<feature type="region of interest" description="Disordered" evidence="1">
    <location>
        <begin position="1"/>
        <end position="24"/>
    </location>
</feature>
<accession>A0AAE0IEP7</accession>
<gene>
    <name evidence="2" type="ORF">B0T19DRAFT_402121</name>
</gene>
<proteinExistence type="predicted"/>
<sequence>MSFAALPARPFARPEGKGNVLSKHKRDQKVAEALRELNVDISPRGVQTELTDFIDQATEFAEMIYPRRPIKLKEMTLVELFNALVEARRRYNKESKRVVDSPRNHAPLARAVEKFIQVAWWWSPEDVAARLEQERKNREAIGYDSDHDEDERRADEVARRRFLASRSGHGRASASAAAAPAADDGEESGYDSNEFVGPSPSSSDDEDEEEDEKVGTEIRDLAAGVERMDIDGDGNEGSDVDMMDIC</sequence>
<evidence type="ECO:0000313" key="3">
    <source>
        <dbReference type="Proteomes" id="UP001286456"/>
    </source>
</evidence>
<feature type="compositionally biased region" description="Low complexity" evidence="1">
    <location>
        <begin position="169"/>
        <end position="182"/>
    </location>
</feature>